<name>A0A1L9S5B9_9EURO</name>
<evidence type="ECO:0000256" key="7">
    <source>
        <dbReference type="RuleBase" id="RU000461"/>
    </source>
</evidence>
<dbReference type="CDD" id="cd11070">
    <property type="entry name" value="CYP56-like"/>
    <property type="match status" value="1"/>
</dbReference>
<dbReference type="InterPro" id="IPR001128">
    <property type="entry name" value="Cyt_P450"/>
</dbReference>
<evidence type="ECO:0000256" key="2">
    <source>
        <dbReference type="ARBA" id="ARBA00010617"/>
    </source>
</evidence>
<keyword evidence="3 6" id="KW-0479">Metal-binding</keyword>
<dbReference type="GO" id="GO:0004497">
    <property type="term" value="F:monooxygenase activity"/>
    <property type="evidence" value="ECO:0007669"/>
    <property type="project" value="UniProtKB-KW"/>
</dbReference>
<protein>
    <recommendedName>
        <fullName evidence="10">Cytochrome P450 monooxygenase</fullName>
    </recommendedName>
</protein>
<evidence type="ECO:0000256" key="6">
    <source>
        <dbReference type="PIRSR" id="PIRSR602401-1"/>
    </source>
</evidence>
<dbReference type="PANTHER" id="PTHR24305">
    <property type="entry name" value="CYTOCHROME P450"/>
    <property type="match status" value="1"/>
</dbReference>
<dbReference type="InterPro" id="IPR050121">
    <property type="entry name" value="Cytochrome_P450_monoxygenase"/>
</dbReference>
<comment type="cofactor">
    <cofactor evidence="1 6">
        <name>heme</name>
        <dbReference type="ChEBI" id="CHEBI:30413"/>
    </cofactor>
</comment>
<dbReference type="VEuPathDB" id="FungiDB:ASPZODRAFT_105425"/>
<dbReference type="EMBL" id="KV878361">
    <property type="protein sequence ID" value="OJJ42355.1"/>
    <property type="molecule type" value="Genomic_DNA"/>
</dbReference>
<dbReference type="GO" id="GO:0020037">
    <property type="term" value="F:heme binding"/>
    <property type="evidence" value="ECO:0007669"/>
    <property type="project" value="InterPro"/>
</dbReference>
<proteinExistence type="inferred from homology"/>
<evidence type="ECO:0000256" key="4">
    <source>
        <dbReference type="ARBA" id="ARBA00023002"/>
    </source>
</evidence>
<dbReference type="InterPro" id="IPR036396">
    <property type="entry name" value="Cyt_P450_sf"/>
</dbReference>
<dbReference type="GO" id="GO:0005506">
    <property type="term" value="F:iron ion binding"/>
    <property type="evidence" value="ECO:0007669"/>
    <property type="project" value="InterPro"/>
</dbReference>
<keyword evidence="5 6" id="KW-0408">Iron</keyword>
<dbReference type="GeneID" id="34607363"/>
<keyword evidence="6 7" id="KW-0349">Heme</keyword>
<dbReference type="PRINTS" id="PR00463">
    <property type="entry name" value="EP450I"/>
</dbReference>
<sequence length="543" mass="61989">MITLVAIAGLYLLYKLACFLRFYLIGRRTGFPLYIVPIFSQSPVWKVLGPIYQPVFRRHLPEWIANRLDVVTHGWDFRLKNILHEQLGSVFAVVSPDECTLWIADPTIASTVLQRRQDFVQPQVVADVLGFFGDHIFAANGETWQRHRKIIAPHLNETVMETVWKETRQQADAMVQYLTEHPESETLNGLRSIAINVLGETGYGQNMPWSPDFAQRLDSSTDHVSGRLAYFQTIAMVTDRFIQAALIPGWMKTLPFMPRQLQVLGRQMKRVPGYIQEILAEKKQNADKTRHSFLDMLAQFVDDNKTENQTTEKKLFLSQDEISGNLWIFTGAGFDTTANTMGYAVLLLAVYPEWQAWIRRDLEGLKNEEWKYNDVFPHCQRIIALMLETLRIYTPVPHISRCVVSRQTIVSSTGTHVLLPSLNVFVAGQSLHNDPAIWGDDVRRFNPARWINNETNTLIPPPKGAFLPWSGGPRVCPGMKMSQVEFVASIATLFKTKRCEPVNGGTTLQERQRILQAVMEDSAPKLTLQVRDPTQVKLRWSDL</sequence>
<dbReference type="RefSeq" id="XP_022576865.1">
    <property type="nucleotide sequence ID" value="XM_022720898.1"/>
</dbReference>
<evidence type="ECO:0000256" key="5">
    <source>
        <dbReference type="ARBA" id="ARBA00023004"/>
    </source>
</evidence>
<dbReference type="InterPro" id="IPR002401">
    <property type="entry name" value="Cyt_P450_E_grp-I"/>
</dbReference>
<evidence type="ECO:0008006" key="10">
    <source>
        <dbReference type="Google" id="ProtNLM"/>
    </source>
</evidence>
<dbReference type="Proteomes" id="UP000184188">
    <property type="component" value="Unassembled WGS sequence"/>
</dbReference>
<evidence type="ECO:0000256" key="3">
    <source>
        <dbReference type="ARBA" id="ARBA00022723"/>
    </source>
</evidence>
<keyword evidence="7" id="KW-0503">Monooxygenase</keyword>
<keyword evidence="9" id="KW-1185">Reference proteome</keyword>
<dbReference type="InterPro" id="IPR017972">
    <property type="entry name" value="Cyt_P450_CS"/>
</dbReference>
<feature type="non-terminal residue" evidence="8">
    <location>
        <position position="1"/>
    </location>
</feature>
<accession>A0A1L9S5B9</accession>
<reference evidence="9" key="1">
    <citation type="journal article" date="2017" name="Genome Biol.">
        <title>Comparative genomics reveals high biological diversity and specific adaptations in the industrially and medically important fungal genus Aspergillus.</title>
        <authorList>
            <person name="de Vries R.P."/>
            <person name="Riley R."/>
            <person name="Wiebenga A."/>
            <person name="Aguilar-Osorio G."/>
            <person name="Amillis S."/>
            <person name="Uchima C.A."/>
            <person name="Anderluh G."/>
            <person name="Asadollahi M."/>
            <person name="Askin M."/>
            <person name="Barry K."/>
            <person name="Battaglia E."/>
            <person name="Bayram O."/>
            <person name="Benocci T."/>
            <person name="Braus-Stromeyer S.A."/>
            <person name="Caldana C."/>
            <person name="Canovas D."/>
            <person name="Cerqueira G.C."/>
            <person name="Chen F."/>
            <person name="Chen W."/>
            <person name="Choi C."/>
            <person name="Clum A."/>
            <person name="Dos Santos R.A."/>
            <person name="Damasio A.R."/>
            <person name="Diallinas G."/>
            <person name="Emri T."/>
            <person name="Fekete E."/>
            <person name="Flipphi M."/>
            <person name="Freyberg S."/>
            <person name="Gallo A."/>
            <person name="Gournas C."/>
            <person name="Habgood R."/>
            <person name="Hainaut M."/>
            <person name="Harispe M.L."/>
            <person name="Henrissat B."/>
            <person name="Hilden K.S."/>
            <person name="Hope R."/>
            <person name="Hossain A."/>
            <person name="Karabika E."/>
            <person name="Karaffa L."/>
            <person name="Karanyi Z."/>
            <person name="Krasevec N."/>
            <person name="Kuo A."/>
            <person name="Kusch H."/>
            <person name="LaButti K."/>
            <person name="Lagendijk E.L."/>
            <person name="Lapidus A."/>
            <person name="Levasseur A."/>
            <person name="Lindquist E."/>
            <person name="Lipzen A."/>
            <person name="Logrieco A.F."/>
            <person name="MacCabe A."/>
            <person name="Maekelae M.R."/>
            <person name="Malavazi I."/>
            <person name="Melin P."/>
            <person name="Meyer V."/>
            <person name="Mielnichuk N."/>
            <person name="Miskei M."/>
            <person name="Molnar A.P."/>
            <person name="Mule G."/>
            <person name="Ngan C.Y."/>
            <person name="Orejas M."/>
            <person name="Orosz E."/>
            <person name="Ouedraogo J.P."/>
            <person name="Overkamp K.M."/>
            <person name="Park H.-S."/>
            <person name="Perrone G."/>
            <person name="Piumi F."/>
            <person name="Punt P.J."/>
            <person name="Ram A.F."/>
            <person name="Ramon A."/>
            <person name="Rauscher S."/>
            <person name="Record E."/>
            <person name="Riano-Pachon D.M."/>
            <person name="Robert V."/>
            <person name="Roehrig J."/>
            <person name="Ruller R."/>
            <person name="Salamov A."/>
            <person name="Salih N.S."/>
            <person name="Samson R.A."/>
            <person name="Sandor E."/>
            <person name="Sanguinetti M."/>
            <person name="Schuetze T."/>
            <person name="Sepcic K."/>
            <person name="Shelest E."/>
            <person name="Sherlock G."/>
            <person name="Sophianopoulou V."/>
            <person name="Squina F.M."/>
            <person name="Sun H."/>
            <person name="Susca A."/>
            <person name="Todd R.B."/>
            <person name="Tsang A."/>
            <person name="Unkles S.E."/>
            <person name="van de Wiele N."/>
            <person name="van Rossen-Uffink D."/>
            <person name="Oliveira J.V."/>
            <person name="Vesth T.C."/>
            <person name="Visser J."/>
            <person name="Yu J.-H."/>
            <person name="Zhou M."/>
            <person name="Andersen M.R."/>
            <person name="Archer D.B."/>
            <person name="Baker S.E."/>
            <person name="Benoit I."/>
            <person name="Brakhage A.A."/>
            <person name="Braus G.H."/>
            <person name="Fischer R."/>
            <person name="Frisvad J.C."/>
            <person name="Goldman G.H."/>
            <person name="Houbraken J."/>
            <person name="Oakley B."/>
            <person name="Pocsi I."/>
            <person name="Scazzocchio C."/>
            <person name="Seiboth B."/>
            <person name="vanKuyk P.A."/>
            <person name="Wortman J."/>
            <person name="Dyer P.S."/>
            <person name="Grigoriev I.V."/>
        </authorList>
    </citation>
    <scope>NUCLEOTIDE SEQUENCE [LARGE SCALE GENOMIC DNA]</scope>
    <source>
        <strain evidence="9">CBS 506.65</strain>
    </source>
</reference>
<gene>
    <name evidence="8" type="ORF">ASPZODRAFT_105425</name>
</gene>
<dbReference type="GO" id="GO:0016705">
    <property type="term" value="F:oxidoreductase activity, acting on paired donors, with incorporation or reduction of molecular oxygen"/>
    <property type="evidence" value="ECO:0007669"/>
    <property type="project" value="InterPro"/>
</dbReference>
<dbReference type="AlphaFoldDB" id="A0A1L9S5B9"/>
<dbReference type="Gene3D" id="1.10.630.10">
    <property type="entry name" value="Cytochrome P450"/>
    <property type="match status" value="1"/>
</dbReference>
<dbReference type="Pfam" id="PF00067">
    <property type="entry name" value="p450"/>
    <property type="match status" value="1"/>
</dbReference>
<evidence type="ECO:0000256" key="1">
    <source>
        <dbReference type="ARBA" id="ARBA00001971"/>
    </source>
</evidence>
<dbReference type="PROSITE" id="PS00086">
    <property type="entry name" value="CYTOCHROME_P450"/>
    <property type="match status" value="1"/>
</dbReference>
<dbReference type="PRINTS" id="PR00385">
    <property type="entry name" value="P450"/>
</dbReference>
<dbReference type="SUPFAM" id="SSF48264">
    <property type="entry name" value="Cytochrome P450"/>
    <property type="match status" value="1"/>
</dbReference>
<dbReference type="OrthoDB" id="1470350at2759"/>
<evidence type="ECO:0000313" key="9">
    <source>
        <dbReference type="Proteomes" id="UP000184188"/>
    </source>
</evidence>
<organism evidence="8 9">
    <name type="scientific">Penicilliopsis zonata CBS 506.65</name>
    <dbReference type="NCBI Taxonomy" id="1073090"/>
    <lineage>
        <taxon>Eukaryota</taxon>
        <taxon>Fungi</taxon>
        <taxon>Dikarya</taxon>
        <taxon>Ascomycota</taxon>
        <taxon>Pezizomycotina</taxon>
        <taxon>Eurotiomycetes</taxon>
        <taxon>Eurotiomycetidae</taxon>
        <taxon>Eurotiales</taxon>
        <taxon>Aspergillaceae</taxon>
        <taxon>Penicilliopsis</taxon>
    </lineage>
</organism>
<keyword evidence="4 7" id="KW-0560">Oxidoreductase</keyword>
<feature type="binding site" description="axial binding residue" evidence="6">
    <location>
        <position position="476"/>
    </location>
    <ligand>
        <name>heme</name>
        <dbReference type="ChEBI" id="CHEBI:30413"/>
    </ligand>
    <ligandPart>
        <name>Fe</name>
        <dbReference type="ChEBI" id="CHEBI:18248"/>
    </ligandPart>
</feature>
<evidence type="ECO:0000313" key="8">
    <source>
        <dbReference type="EMBL" id="OJJ42355.1"/>
    </source>
</evidence>
<comment type="similarity">
    <text evidence="2 7">Belongs to the cytochrome P450 family.</text>
</comment>
<dbReference type="PANTHER" id="PTHR24305:SF166">
    <property type="entry name" value="CYTOCHROME P450 12A4, MITOCHONDRIAL-RELATED"/>
    <property type="match status" value="1"/>
</dbReference>
<dbReference type="STRING" id="1073090.A0A1L9S5B9"/>